<dbReference type="AlphaFoldDB" id="A0A498KB94"/>
<feature type="region of interest" description="Disordered" evidence="1">
    <location>
        <begin position="1"/>
        <end position="21"/>
    </location>
</feature>
<dbReference type="GO" id="GO:0035098">
    <property type="term" value="C:ESC/E(Z) complex"/>
    <property type="evidence" value="ECO:0007669"/>
    <property type="project" value="TreeGrafter"/>
</dbReference>
<gene>
    <name evidence="2" type="ORF">DVH24_002871</name>
</gene>
<proteinExistence type="predicted"/>
<evidence type="ECO:0000256" key="1">
    <source>
        <dbReference type="SAM" id="MobiDB-lite"/>
    </source>
</evidence>
<comment type="caution">
    <text evidence="2">The sequence shown here is derived from an EMBL/GenBank/DDBJ whole genome shotgun (WGS) entry which is preliminary data.</text>
</comment>
<evidence type="ECO:0000313" key="2">
    <source>
        <dbReference type="EMBL" id="RXI02793.1"/>
    </source>
</evidence>
<dbReference type="InterPro" id="IPR045249">
    <property type="entry name" value="HARBI1-like"/>
</dbReference>
<protein>
    <recommendedName>
        <fullName evidence="4">DDE Tnp4 domain-containing protein</fullName>
    </recommendedName>
</protein>
<dbReference type="GO" id="GO:0003682">
    <property type="term" value="F:chromatin binding"/>
    <property type="evidence" value="ECO:0007669"/>
    <property type="project" value="TreeGrafter"/>
</dbReference>
<name>A0A498KB94_MALDO</name>
<dbReference type="EMBL" id="RDQH01000329">
    <property type="protein sequence ID" value="RXI02793.1"/>
    <property type="molecule type" value="Genomic_DNA"/>
</dbReference>
<reference evidence="2 3" key="1">
    <citation type="submission" date="2018-10" db="EMBL/GenBank/DDBJ databases">
        <title>A high-quality apple genome assembly.</title>
        <authorList>
            <person name="Hu J."/>
        </authorList>
    </citation>
    <scope>NUCLEOTIDE SEQUENCE [LARGE SCALE GENOMIC DNA]</scope>
    <source>
        <strain evidence="3">cv. HFTH1</strain>
        <tissue evidence="2">Young leaf</tissue>
    </source>
</reference>
<keyword evidence="3" id="KW-1185">Reference proteome</keyword>
<dbReference type="PANTHER" id="PTHR22930">
    <property type="match status" value="1"/>
</dbReference>
<organism evidence="2 3">
    <name type="scientific">Malus domestica</name>
    <name type="common">Apple</name>
    <name type="synonym">Pyrus malus</name>
    <dbReference type="NCBI Taxonomy" id="3750"/>
    <lineage>
        <taxon>Eukaryota</taxon>
        <taxon>Viridiplantae</taxon>
        <taxon>Streptophyta</taxon>
        <taxon>Embryophyta</taxon>
        <taxon>Tracheophyta</taxon>
        <taxon>Spermatophyta</taxon>
        <taxon>Magnoliopsida</taxon>
        <taxon>eudicotyledons</taxon>
        <taxon>Gunneridae</taxon>
        <taxon>Pentapetalae</taxon>
        <taxon>rosids</taxon>
        <taxon>fabids</taxon>
        <taxon>Rosales</taxon>
        <taxon>Rosaceae</taxon>
        <taxon>Amygdaloideae</taxon>
        <taxon>Maleae</taxon>
        <taxon>Malus</taxon>
    </lineage>
</organism>
<evidence type="ECO:0000313" key="3">
    <source>
        <dbReference type="Proteomes" id="UP000290289"/>
    </source>
</evidence>
<dbReference type="GO" id="GO:0035102">
    <property type="term" value="C:PRC1 complex"/>
    <property type="evidence" value="ECO:0007669"/>
    <property type="project" value="TreeGrafter"/>
</dbReference>
<dbReference type="STRING" id="3750.A0A498KB94"/>
<feature type="compositionally biased region" description="Basic residues" evidence="1">
    <location>
        <begin position="1"/>
        <end position="20"/>
    </location>
</feature>
<evidence type="ECO:0008006" key="4">
    <source>
        <dbReference type="Google" id="ProtNLM"/>
    </source>
</evidence>
<dbReference type="Proteomes" id="UP000290289">
    <property type="component" value="Chromosome 3"/>
</dbReference>
<accession>A0A498KB94</accession>
<sequence length="190" mass="21488">MAPPKKSKKSKKDRKLRKSKSVVVPVEAKAGDSDCIPREIYPMMRRKDLSFSLGSRKRLSITYVRRPGVEAAIRAHQHTRKSTVSQVTWRFIEALEKRATHHLKWPDSSRMEEIKSEFEASFGLPNCCGAIDGTHIIMTLPTVQTSDDWCDSEENYSMLLQGIPDSASRFPPSNSGLRPPKPDYAFPCPL</sequence>
<dbReference type="PANTHER" id="PTHR22930:SF85">
    <property type="entry name" value="GH03217P-RELATED"/>
    <property type="match status" value="1"/>
</dbReference>